<accession>A0A1L3JEL5</accession>
<dbReference type="PANTHER" id="PTHR33164:SF44">
    <property type="entry name" value="TRANSCRIPTIONAL REGULATORY PROTEIN"/>
    <property type="match status" value="1"/>
</dbReference>
<organism evidence="2 3">
    <name type="scientific">Sphingorhabdus lutea</name>
    <dbReference type="NCBI Taxonomy" id="1913578"/>
    <lineage>
        <taxon>Bacteria</taxon>
        <taxon>Pseudomonadati</taxon>
        <taxon>Pseudomonadota</taxon>
        <taxon>Alphaproteobacteria</taxon>
        <taxon>Sphingomonadales</taxon>
        <taxon>Sphingomonadaceae</taxon>
        <taxon>Sphingorhabdus</taxon>
    </lineage>
</organism>
<dbReference type="PROSITE" id="PS50995">
    <property type="entry name" value="HTH_MARR_2"/>
    <property type="match status" value="1"/>
</dbReference>
<dbReference type="PANTHER" id="PTHR33164">
    <property type="entry name" value="TRANSCRIPTIONAL REGULATOR, MARR FAMILY"/>
    <property type="match status" value="1"/>
</dbReference>
<dbReference type="Pfam" id="PF12802">
    <property type="entry name" value="MarR_2"/>
    <property type="match status" value="1"/>
</dbReference>
<dbReference type="EMBL" id="CP018154">
    <property type="protein sequence ID" value="APG63575.1"/>
    <property type="molecule type" value="Genomic_DNA"/>
</dbReference>
<evidence type="ECO:0000313" key="3">
    <source>
        <dbReference type="Proteomes" id="UP000242561"/>
    </source>
</evidence>
<dbReference type="InterPro" id="IPR039422">
    <property type="entry name" value="MarR/SlyA-like"/>
</dbReference>
<dbReference type="InterPro" id="IPR036388">
    <property type="entry name" value="WH-like_DNA-bd_sf"/>
</dbReference>
<dbReference type="InterPro" id="IPR036390">
    <property type="entry name" value="WH_DNA-bd_sf"/>
</dbReference>
<evidence type="ECO:0000259" key="1">
    <source>
        <dbReference type="PROSITE" id="PS50995"/>
    </source>
</evidence>
<dbReference type="Proteomes" id="UP000242561">
    <property type="component" value="Chromosome"/>
</dbReference>
<proteinExistence type="predicted"/>
<dbReference type="SUPFAM" id="SSF46785">
    <property type="entry name" value="Winged helix' DNA-binding domain"/>
    <property type="match status" value="1"/>
</dbReference>
<reference evidence="2 3" key="1">
    <citation type="submission" date="2016-11" db="EMBL/GenBank/DDBJ databases">
        <title>Sphingorhabdus sp. LPB0140, isolated from marine environment.</title>
        <authorList>
            <person name="Kim E."/>
            <person name="Yi H."/>
        </authorList>
    </citation>
    <scope>NUCLEOTIDE SEQUENCE [LARGE SCALE GENOMIC DNA]</scope>
    <source>
        <strain evidence="2 3">LPB0140</strain>
    </source>
</reference>
<keyword evidence="3" id="KW-1185">Reference proteome</keyword>
<sequence length="173" mass="19520">MEGASRGSSSSQNGQFTASPLFLREEEVRRGAELLFFGYTRFTSSIDELLDVQGLGRAHHRTLYFIARQPDINVGQLLAYLAITKQSLGRVLNELIERNLVETRPGDKDRRQKLLRLTNEGAAMEQKLFERLKQKMSLAYSEAGQEAVSGFWQVLHALIPNADKALVNELQNI</sequence>
<dbReference type="GO" id="GO:0006950">
    <property type="term" value="P:response to stress"/>
    <property type="evidence" value="ECO:0007669"/>
    <property type="project" value="TreeGrafter"/>
</dbReference>
<dbReference type="AlphaFoldDB" id="A0A1L3JEL5"/>
<feature type="domain" description="HTH marR-type" evidence="1">
    <location>
        <begin position="32"/>
        <end position="160"/>
    </location>
</feature>
<dbReference type="InterPro" id="IPR000835">
    <property type="entry name" value="HTH_MarR-typ"/>
</dbReference>
<dbReference type="Gene3D" id="1.10.10.10">
    <property type="entry name" value="Winged helix-like DNA-binding domain superfamily/Winged helix DNA-binding domain"/>
    <property type="match status" value="1"/>
</dbReference>
<gene>
    <name evidence="2" type="ORF">LPB140_04470</name>
</gene>
<dbReference type="KEGG" id="sphl:LPB140_04470"/>
<protein>
    <submittedName>
        <fullName evidence="2">MarR family transcriptional regulator</fullName>
    </submittedName>
</protein>
<dbReference type="STRING" id="1913578.LPB140_04470"/>
<name>A0A1L3JEL5_9SPHN</name>
<dbReference type="GO" id="GO:0003700">
    <property type="term" value="F:DNA-binding transcription factor activity"/>
    <property type="evidence" value="ECO:0007669"/>
    <property type="project" value="InterPro"/>
</dbReference>
<evidence type="ECO:0000313" key="2">
    <source>
        <dbReference type="EMBL" id="APG63575.1"/>
    </source>
</evidence>
<dbReference type="SMART" id="SM00347">
    <property type="entry name" value="HTH_MARR"/>
    <property type="match status" value="1"/>
</dbReference>